<dbReference type="PROSITE" id="PS00726">
    <property type="entry name" value="AP_NUCLEASE_F1_1"/>
    <property type="match status" value="1"/>
</dbReference>
<dbReference type="PANTHER" id="PTHR31635">
    <property type="entry name" value="REVERSE TRANSCRIPTASE DOMAIN-CONTAINING PROTEIN-RELATED"/>
    <property type="match status" value="1"/>
</dbReference>
<dbReference type="Proteomes" id="UP000288805">
    <property type="component" value="Unassembled WGS sequence"/>
</dbReference>
<dbReference type="GO" id="GO:0003677">
    <property type="term" value="F:DNA binding"/>
    <property type="evidence" value="ECO:0007669"/>
    <property type="project" value="InterPro"/>
</dbReference>
<dbReference type="PANTHER" id="PTHR31635:SF196">
    <property type="entry name" value="REVERSE TRANSCRIPTASE DOMAIN-CONTAINING PROTEIN-RELATED"/>
    <property type="match status" value="1"/>
</dbReference>
<gene>
    <name evidence="1" type="ORF">CK203_052746</name>
</gene>
<dbReference type="EMBL" id="QGNW01000733">
    <property type="protein sequence ID" value="RVW63722.1"/>
    <property type="molecule type" value="Genomic_DNA"/>
</dbReference>
<evidence type="ECO:0000313" key="1">
    <source>
        <dbReference type="EMBL" id="RVW63722.1"/>
    </source>
</evidence>
<dbReference type="InterPro" id="IPR020847">
    <property type="entry name" value="AP_endonuclease_F1_BS"/>
</dbReference>
<dbReference type="GO" id="GO:0004519">
    <property type="term" value="F:endonuclease activity"/>
    <property type="evidence" value="ECO:0007669"/>
    <property type="project" value="InterPro"/>
</dbReference>
<accession>A0A438FUT8</accession>
<protein>
    <recommendedName>
        <fullName evidence="3">Reverse transcriptase domain-containing protein</fullName>
    </recommendedName>
</protein>
<sequence length="472" mass="53851">MLHRGLGSRNKRRVVKDFLRSENPDVVMIQETKKVECDRRRNRKFIKILENESGLVLNNPKSITEEILLYFEKLYTSPTGESWSVEGLNWSPISEESASRLDSPFIEEEISKAIFQLDRDKAPGPDGFTIAIFQDCWDVIKEDLVRVFAEFHRILVNGNAKGWVKASRGLRQSEPLSPFLFTLVADVLSRMLLRAEERNSLEGFRGWEGKRDHLVSWDVVCNPKAKGGLGFGKISLRNLTLLGKWLWRYPRDGSALWYQVILSIYGSHSNGWDANTIVRWRWEKNLVLGRFVMGDQPLGSQYPRLFRAVSDKNIPISSILDFTRPFSGTLISVRKTLKVLVERKTFLIRLEGEQGGEWCSMTEISRGSVFALGFEKEAVGWGKCRVHLMEVGFNNHGRFIRISELATNKKPSVLIIPEGDKGRGWENIKKMLSSMLVVPYPIAVEKGRNIRGESWPHNNVGLDAQILCEGSQ</sequence>
<reference evidence="1 2" key="1">
    <citation type="journal article" date="2018" name="PLoS Genet.">
        <title>Population sequencing reveals clonal diversity and ancestral inbreeding in the grapevine cultivar Chardonnay.</title>
        <authorList>
            <person name="Roach M.J."/>
            <person name="Johnson D.L."/>
            <person name="Bohlmann J."/>
            <person name="van Vuuren H.J."/>
            <person name="Jones S.J."/>
            <person name="Pretorius I.S."/>
            <person name="Schmidt S.A."/>
            <person name="Borneman A.R."/>
        </authorList>
    </citation>
    <scope>NUCLEOTIDE SEQUENCE [LARGE SCALE GENOMIC DNA]</scope>
    <source>
        <strain evidence="2">cv. Chardonnay</strain>
        <tissue evidence="1">Leaf</tissue>
    </source>
</reference>
<proteinExistence type="predicted"/>
<dbReference type="AlphaFoldDB" id="A0A438FUT8"/>
<dbReference type="GO" id="GO:0006281">
    <property type="term" value="P:DNA repair"/>
    <property type="evidence" value="ECO:0007669"/>
    <property type="project" value="InterPro"/>
</dbReference>
<comment type="caution">
    <text evidence="1">The sequence shown here is derived from an EMBL/GenBank/DDBJ whole genome shotgun (WGS) entry which is preliminary data.</text>
</comment>
<dbReference type="Gene3D" id="3.10.450.700">
    <property type="match status" value="1"/>
</dbReference>
<evidence type="ECO:0008006" key="3">
    <source>
        <dbReference type="Google" id="ProtNLM"/>
    </source>
</evidence>
<name>A0A438FUT8_VITVI</name>
<evidence type="ECO:0000313" key="2">
    <source>
        <dbReference type="Proteomes" id="UP000288805"/>
    </source>
</evidence>
<organism evidence="1 2">
    <name type="scientific">Vitis vinifera</name>
    <name type="common">Grape</name>
    <dbReference type="NCBI Taxonomy" id="29760"/>
    <lineage>
        <taxon>Eukaryota</taxon>
        <taxon>Viridiplantae</taxon>
        <taxon>Streptophyta</taxon>
        <taxon>Embryophyta</taxon>
        <taxon>Tracheophyta</taxon>
        <taxon>Spermatophyta</taxon>
        <taxon>Magnoliopsida</taxon>
        <taxon>eudicotyledons</taxon>
        <taxon>Gunneridae</taxon>
        <taxon>Pentapetalae</taxon>
        <taxon>rosids</taxon>
        <taxon>Vitales</taxon>
        <taxon>Vitaceae</taxon>
        <taxon>Viteae</taxon>
        <taxon>Vitis</taxon>
    </lineage>
</organism>